<evidence type="ECO:0000256" key="1">
    <source>
        <dbReference type="ARBA" id="ARBA00022553"/>
    </source>
</evidence>
<feature type="region of interest" description="Disordered" evidence="4">
    <location>
        <begin position="1"/>
        <end position="43"/>
    </location>
</feature>
<dbReference type="PANTHER" id="PTHR46551:SF1">
    <property type="entry name" value="SAP DOMAIN-CONTAINING RIBONUCLEOPROTEIN"/>
    <property type="match status" value="1"/>
</dbReference>
<dbReference type="InterPro" id="IPR052240">
    <property type="entry name" value="SAP_domain_ribonucleoprotein"/>
</dbReference>
<dbReference type="Proteomes" id="UP000566819">
    <property type="component" value="Unassembled WGS sequence"/>
</dbReference>
<proteinExistence type="inferred from homology"/>
<organism evidence="6 7">
    <name type="scientific">Cudoniella acicularis</name>
    <dbReference type="NCBI Taxonomy" id="354080"/>
    <lineage>
        <taxon>Eukaryota</taxon>
        <taxon>Fungi</taxon>
        <taxon>Dikarya</taxon>
        <taxon>Ascomycota</taxon>
        <taxon>Pezizomycotina</taxon>
        <taxon>Leotiomycetes</taxon>
        <taxon>Helotiales</taxon>
        <taxon>Tricladiaceae</taxon>
        <taxon>Cudoniella</taxon>
    </lineage>
</organism>
<feature type="domain" description="SAP" evidence="5">
    <location>
        <begin position="42"/>
        <end position="76"/>
    </location>
</feature>
<feature type="coiled-coil region" evidence="3">
    <location>
        <begin position="65"/>
        <end position="92"/>
    </location>
</feature>
<gene>
    <name evidence="6" type="ORF">G7Y89_g5513</name>
</gene>
<dbReference type="GO" id="GO:0005634">
    <property type="term" value="C:nucleus"/>
    <property type="evidence" value="ECO:0007669"/>
    <property type="project" value="TreeGrafter"/>
</dbReference>
<accession>A0A8H4RNW2</accession>
<dbReference type="AlphaFoldDB" id="A0A8H4RNW2"/>
<dbReference type="GO" id="GO:0016973">
    <property type="term" value="P:poly(A)+ mRNA export from nucleus"/>
    <property type="evidence" value="ECO:0007669"/>
    <property type="project" value="TreeGrafter"/>
</dbReference>
<comment type="caution">
    <text evidence="6">The sequence shown here is derived from an EMBL/GenBank/DDBJ whole genome shotgun (WGS) entry which is preliminary data.</text>
</comment>
<reference evidence="6 7" key="1">
    <citation type="submission" date="2020-03" db="EMBL/GenBank/DDBJ databases">
        <title>Draft Genome Sequence of Cudoniella acicularis.</title>
        <authorList>
            <person name="Buettner E."/>
            <person name="Kellner H."/>
        </authorList>
    </citation>
    <scope>NUCLEOTIDE SEQUENCE [LARGE SCALE GENOMIC DNA]</scope>
    <source>
        <strain evidence="6 7">DSM 108380</strain>
    </source>
</reference>
<dbReference type="InterPro" id="IPR036361">
    <property type="entry name" value="SAP_dom_sf"/>
</dbReference>
<evidence type="ECO:0000259" key="5">
    <source>
        <dbReference type="PROSITE" id="PS50800"/>
    </source>
</evidence>
<comment type="similarity">
    <text evidence="2">Belongs to the SAP domain-containing ribonucleoprotein family.</text>
</comment>
<dbReference type="Pfam" id="PF02037">
    <property type="entry name" value="SAP"/>
    <property type="match status" value="1"/>
</dbReference>
<keyword evidence="1" id="KW-0597">Phosphoprotein</keyword>
<evidence type="ECO:0000313" key="7">
    <source>
        <dbReference type="Proteomes" id="UP000566819"/>
    </source>
</evidence>
<dbReference type="EMBL" id="JAAMPI010000331">
    <property type="protein sequence ID" value="KAF4632613.1"/>
    <property type="molecule type" value="Genomic_DNA"/>
</dbReference>
<dbReference type="OrthoDB" id="3509703at2759"/>
<evidence type="ECO:0000256" key="4">
    <source>
        <dbReference type="SAM" id="MobiDB-lite"/>
    </source>
</evidence>
<protein>
    <recommendedName>
        <fullName evidence="5">SAP domain-containing protein</fullName>
    </recommendedName>
</protein>
<keyword evidence="3" id="KW-0175">Coiled coil</keyword>
<evidence type="ECO:0000313" key="6">
    <source>
        <dbReference type="EMBL" id="KAF4632613.1"/>
    </source>
</evidence>
<dbReference type="SUPFAM" id="SSF68906">
    <property type="entry name" value="SAP domain"/>
    <property type="match status" value="1"/>
</dbReference>
<dbReference type="Gene3D" id="1.10.720.30">
    <property type="entry name" value="SAP domain"/>
    <property type="match status" value="2"/>
</dbReference>
<evidence type="ECO:0000256" key="2">
    <source>
        <dbReference type="ARBA" id="ARBA00046328"/>
    </source>
</evidence>
<keyword evidence="7" id="KW-1185">Reference proteome</keyword>
<sequence length="404" mass="47002">MPRAKRPLAELDPNASRAAPKAKHSKPNLPIERTEDGGTNDIKSKTKAELVEMLQERGLRHTGTKFELLKRLEDHREEMEKLAEKCKSKQQTVDNNYVNYHMKDNSKLRTLLRDRQLPEYGTREEMIQRLERVPVSYERFSSGEITEMLKGRGLRFAGSGSRDIKMARLKLNDEMNSDSGNSAEQGMYGRLTAYESFEDLDITDPKQIKSNTHTKYASWASDRLIKLLKERRLSLAGNKAQHIEKLRDYDAKALSKKRKSLFAERIRLRAELEERVGHPVDLNEFKKETRDQSRRDDEILKKVAESAKAAFPRCEYNWKDSHWASRTERELREICERRGMEVWGTKATYLKWLDTGSVDYEDLSVSSLEQVCMKREIRTKSSDKKVDLIRRLREADESEEAEGS</sequence>
<name>A0A8H4RNW2_9HELO</name>
<dbReference type="SMART" id="SM00513">
    <property type="entry name" value="SAP"/>
    <property type="match status" value="5"/>
</dbReference>
<evidence type="ECO:0000256" key="3">
    <source>
        <dbReference type="SAM" id="Coils"/>
    </source>
</evidence>
<feature type="compositionally biased region" description="Basic and acidic residues" evidence="4">
    <location>
        <begin position="32"/>
        <end position="43"/>
    </location>
</feature>
<dbReference type="PROSITE" id="PS50800">
    <property type="entry name" value="SAP"/>
    <property type="match status" value="1"/>
</dbReference>
<dbReference type="InterPro" id="IPR003034">
    <property type="entry name" value="SAP_dom"/>
</dbReference>
<dbReference type="PANTHER" id="PTHR46551">
    <property type="entry name" value="SAP DOMAIN-CONTAINING RIBONUCLEOPROTEIN"/>
    <property type="match status" value="1"/>
</dbReference>